<dbReference type="GO" id="GO:0016757">
    <property type="term" value="F:glycosyltransferase activity"/>
    <property type="evidence" value="ECO:0007669"/>
    <property type="project" value="InterPro"/>
</dbReference>
<reference evidence="4" key="1">
    <citation type="submission" date="2016-10" db="EMBL/GenBank/DDBJ databases">
        <authorList>
            <person name="Varghese N."/>
            <person name="Submissions S."/>
        </authorList>
    </citation>
    <scope>NUCLEOTIDE SEQUENCE [LARGE SCALE GENOMIC DNA]</scope>
    <source>
        <strain evidence="4">DSM 21620</strain>
    </source>
</reference>
<dbReference type="InterPro" id="IPR001296">
    <property type="entry name" value="Glyco_trans_1"/>
</dbReference>
<dbReference type="Pfam" id="PF13477">
    <property type="entry name" value="Glyco_trans_4_2"/>
    <property type="match status" value="1"/>
</dbReference>
<evidence type="ECO:0000313" key="3">
    <source>
        <dbReference type="EMBL" id="SDC07040.1"/>
    </source>
</evidence>
<dbReference type="AlphaFoldDB" id="A0A1G6IKV7"/>
<gene>
    <name evidence="3" type="ORF">SAMN05421663_101314</name>
</gene>
<keyword evidence="4" id="KW-1185">Reference proteome</keyword>
<dbReference type="InterPro" id="IPR028098">
    <property type="entry name" value="Glyco_trans_4-like_N"/>
</dbReference>
<accession>A0A1G6IKV7</accession>
<dbReference type="PANTHER" id="PTHR12526">
    <property type="entry name" value="GLYCOSYLTRANSFERASE"/>
    <property type="match status" value="1"/>
</dbReference>
<dbReference type="Pfam" id="PF00534">
    <property type="entry name" value="Glycos_transf_1"/>
    <property type="match status" value="1"/>
</dbReference>
<feature type="domain" description="Glycosyl transferase family 1" evidence="1">
    <location>
        <begin position="184"/>
        <end position="339"/>
    </location>
</feature>
<dbReference type="OrthoDB" id="9806653at2"/>
<name>A0A1G6IKV7_9BACI</name>
<dbReference type="Proteomes" id="UP000198666">
    <property type="component" value="Unassembled WGS sequence"/>
</dbReference>
<evidence type="ECO:0000313" key="4">
    <source>
        <dbReference type="Proteomes" id="UP000198666"/>
    </source>
</evidence>
<dbReference type="PANTHER" id="PTHR12526:SF630">
    <property type="entry name" value="GLYCOSYLTRANSFERASE"/>
    <property type="match status" value="1"/>
</dbReference>
<dbReference type="EMBL" id="FMZB01000001">
    <property type="protein sequence ID" value="SDC07040.1"/>
    <property type="molecule type" value="Genomic_DNA"/>
</dbReference>
<protein>
    <submittedName>
        <fullName evidence="3">Galacturonosyltransferase</fullName>
    </submittedName>
</protein>
<dbReference type="CDD" id="cd03808">
    <property type="entry name" value="GT4_CapM-like"/>
    <property type="match status" value="1"/>
</dbReference>
<dbReference type="Gene3D" id="3.40.50.2000">
    <property type="entry name" value="Glycogen Phosphorylase B"/>
    <property type="match status" value="2"/>
</dbReference>
<dbReference type="RefSeq" id="WP_093725307.1">
    <property type="nucleotide sequence ID" value="NZ_FMZB01000001.1"/>
</dbReference>
<dbReference type="SUPFAM" id="SSF53756">
    <property type="entry name" value="UDP-Glycosyltransferase/glycogen phosphorylase"/>
    <property type="match status" value="1"/>
</dbReference>
<organism evidence="3 4">
    <name type="scientific">Terribacillus halophilus</name>
    <dbReference type="NCBI Taxonomy" id="361279"/>
    <lineage>
        <taxon>Bacteria</taxon>
        <taxon>Bacillati</taxon>
        <taxon>Bacillota</taxon>
        <taxon>Bacilli</taxon>
        <taxon>Bacillales</taxon>
        <taxon>Bacillaceae</taxon>
        <taxon>Terribacillus</taxon>
    </lineage>
</organism>
<dbReference type="STRING" id="361279.SAMN05421663_101314"/>
<evidence type="ECO:0000259" key="1">
    <source>
        <dbReference type="Pfam" id="PF00534"/>
    </source>
</evidence>
<feature type="domain" description="Glycosyltransferase subfamily 4-like N-terminal" evidence="2">
    <location>
        <begin position="8"/>
        <end position="147"/>
    </location>
</feature>
<sequence>MKDIVILSNHHSYTYNFRKEIIERLISDGYKITLVLPYGEKVELLKDMGCEYINLPLDRRGMNPFRDIKLLRGYYKILKKINPLAVLTYTIKPNIYGGLVSRLLSIPFFPNVTGLGSAVEKETMLQKLLVFMYRLSYKKADCIFFQNHDNKNFFINKDIKHKKSIVIPGSGVNLEKFPILPYPKDDKLEFLYISRIMKQKGIEEFISAAKHIKNKYPQTEFHIVGFCEEDYESELRELHKDRIVQYHGQQNDILPYLERTHCTVHPTFYPEGMSNVLLESAASGRPIITTNRTGCKEIVDDNLNGFIVKEQDHNDLINKIENFISLNYQKKKQMGIQGRIKVEKEFNRDIVVNSYSHEIAQVLGVN</sequence>
<evidence type="ECO:0000259" key="2">
    <source>
        <dbReference type="Pfam" id="PF13477"/>
    </source>
</evidence>
<keyword evidence="3" id="KW-0808">Transferase</keyword>
<proteinExistence type="predicted"/>